<accession>A0A6N9ZNQ8</accession>
<dbReference type="SUPFAM" id="SSF52540">
    <property type="entry name" value="P-loop containing nucleoside triphosphate hydrolases"/>
    <property type="match status" value="1"/>
</dbReference>
<dbReference type="AlphaFoldDB" id="A0A6N9ZNQ8"/>
<proteinExistence type="predicted"/>
<dbReference type="Proteomes" id="UP000468864">
    <property type="component" value="Unassembled WGS sequence"/>
</dbReference>
<organism evidence="3 4">
    <name type="scientific">Rhizobium laguerreae</name>
    <dbReference type="NCBI Taxonomy" id="1076926"/>
    <lineage>
        <taxon>Bacteria</taxon>
        <taxon>Pseudomonadati</taxon>
        <taxon>Pseudomonadota</taxon>
        <taxon>Alphaproteobacteria</taxon>
        <taxon>Hyphomicrobiales</taxon>
        <taxon>Rhizobiaceae</taxon>
        <taxon>Rhizobium/Agrobacterium group</taxon>
        <taxon>Rhizobium</taxon>
    </lineage>
</organism>
<dbReference type="InterPro" id="IPR008571">
    <property type="entry name" value="HerA-like"/>
</dbReference>
<feature type="compositionally biased region" description="Basic and acidic residues" evidence="1">
    <location>
        <begin position="621"/>
        <end position="636"/>
    </location>
</feature>
<gene>
    <name evidence="3" type="ORF">GR206_26870</name>
</gene>
<reference evidence="3 4" key="1">
    <citation type="submission" date="2019-12" db="EMBL/GenBank/DDBJ databases">
        <title>Rhizobium genotypes associated with high levels of biological nitrogen fixation by grain legumes in a temperate-maritime cropping system.</title>
        <authorList>
            <person name="Maluk M."/>
            <person name="Francesc Ferrando Molina F."/>
            <person name="Lopez Del Egido L."/>
            <person name="Lafos M."/>
            <person name="Langarica-Fuentes A."/>
            <person name="Gebre Yohannes G."/>
            <person name="Young M.W."/>
            <person name="Martin P."/>
            <person name="Gantlett R."/>
            <person name="Kenicer G."/>
            <person name="Hawes C."/>
            <person name="Begg G.S."/>
            <person name="Quilliam R.S."/>
            <person name="Squire G.R."/>
            <person name="Poole P.S."/>
            <person name="Young P.W."/>
            <person name="Iannetta P.M."/>
            <person name="James E.K."/>
        </authorList>
    </citation>
    <scope>NUCLEOTIDE SEQUENCE [LARGE SCALE GENOMIC DNA]</scope>
    <source>
        <strain evidence="3 4">JHI2449</strain>
    </source>
</reference>
<dbReference type="InterPro" id="IPR002789">
    <property type="entry name" value="HerA_central"/>
</dbReference>
<evidence type="ECO:0000313" key="4">
    <source>
        <dbReference type="Proteomes" id="UP000468864"/>
    </source>
</evidence>
<sequence length="674" mass="74263">MLNNDLRMSGKAGEHDRRDGHTPGNRFLGRVVACSGSRATIAAVAEQGGTDLTELWSVGRLISISVGRNRVVALVYQMNTGSHAWGEGEDNIFKIETELLGEVRVDEDGREEFSTGISRYPYLGAIAHRIRSADLIRIYDAGEGTTAVIGKLTQDESIDAAIHIPSMLSKHFAVVGSTGVGKSTAVSLLLHKAIAADPKLRVLILDPHNEFAAAFPQHAVTIDTDTLDLPFWLMRLEEFAEVVFRGRPPVPEELDMLRDILPEAKRAFRGSDNSLVRRTTEKSSITADTPVPYRMADLLALIDERIGRLEGRSEKPFLRSLKMRLIAAINDPRYHFMFSNNTISDTITETIAQIFRIPGENRPICTFQLAGIPSEVVNSVASVLCRMAFEVALWSDGAIHMLVVCEEAHRYIPSDPSLGFVPTRQAIARIAKEGRKYGVSLGIITQRPGELDQTILSQCSTLFAMRLANDRDQEIIRSAIPNSSISTTSFISSIGNGEAIAFGEAISVPMRMRFSRVDEKLLPKASSANSKQSEEDPDTVDLRKIVTRMRAVTVGPDISNFQQNYAASVAGFDEADAADEDIDAKPYPPPTSSVAPLESYRRELLPQTPRLDPATSPAIDPRLDALRREMRRDEPVFPRPTPPADQPAVSRREPGTSLRESILKKPLSSLYNKD</sequence>
<dbReference type="Gene3D" id="3.40.50.300">
    <property type="entry name" value="P-loop containing nucleotide triphosphate hydrolases"/>
    <property type="match status" value="2"/>
</dbReference>
<protein>
    <submittedName>
        <fullName evidence="3">DUF87 domain-containing protein</fullName>
    </submittedName>
</protein>
<name>A0A6N9ZNQ8_9HYPH</name>
<dbReference type="PANTHER" id="PTHR42957:SF1">
    <property type="entry name" value="HELICASE MJ1565-RELATED"/>
    <property type="match status" value="1"/>
</dbReference>
<dbReference type="InterPro" id="IPR027417">
    <property type="entry name" value="P-loop_NTPase"/>
</dbReference>
<dbReference type="EMBL" id="WUEP01000025">
    <property type="protein sequence ID" value="NEH94590.1"/>
    <property type="molecule type" value="Genomic_DNA"/>
</dbReference>
<dbReference type="RefSeq" id="WP_163882112.1">
    <property type="nucleotide sequence ID" value="NZ_WUEP01000025.1"/>
</dbReference>
<evidence type="ECO:0000313" key="3">
    <source>
        <dbReference type="EMBL" id="NEH94590.1"/>
    </source>
</evidence>
<feature type="region of interest" description="Disordered" evidence="1">
    <location>
        <begin position="606"/>
        <end position="674"/>
    </location>
</feature>
<evidence type="ECO:0000259" key="2">
    <source>
        <dbReference type="Pfam" id="PF01935"/>
    </source>
</evidence>
<feature type="domain" description="Helicase HerA central" evidence="2">
    <location>
        <begin position="148"/>
        <end position="387"/>
    </location>
</feature>
<feature type="region of interest" description="Disordered" evidence="1">
    <location>
        <begin position="1"/>
        <end position="24"/>
    </location>
</feature>
<feature type="compositionally biased region" description="Basic and acidic residues" evidence="1">
    <location>
        <begin position="12"/>
        <end position="21"/>
    </location>
</feature>
<dbReference type="Pfam" id="PF01935">
    <property type="entry name" value="DUF87"/>
    <property type="match status" value="1"/>
</dbReference>
<evidence type="ECO:0000256" key="1">
    <source>
        <dbReference type="SAM" id="MobiDB-lite"/>
    </source>
</evidence>
<dbReference type="PANTHER" id="PTHR42957">
    <property type="entry name" value="HELICASE MJ1565-RELATED"/>
    <property type="match status" value="1"/>
</dbReference>
<comment type="caution">
    <text evidence="3">The sequence shown here is derived from an EMBL/GenBank/DDBJ whole genome shotgun (WGS) entry which is preliminary data.</text>
</comment>